<accession>A0A0E9PFE7</accession>
<evidence type="ECO:0000313" key="1">
    <source>
        <dbReference type="EMBL" id="JAH02588.1"/>
    </source>
</evidence>
<protein>
    <submittedName>
        <fullName evidence="1">Uncharacterized protein</fullName>
    </submittedName>
</protein>
<dbReference type="AlphaFoldDB" id="A0A0E9PFE7"/>
<dbReference type="EMBL" id="GBXM01105989">
    <property type="protein sequence ID" value="JAH02588.1"/>
    <property type="molecule type" value="Transcribed_RNA"/>
</dbReference>
<organism evidence="1">
    <name type="scientific">Anguilla anguilla</name>
    <name type="common">European freshwater eel</name>
    <name type="synonym">Muraena anguilla</name>
    <dbReference type="NCBI Taxonomy" id="7936"/>
    <lineage>
        <taxon>Eukaryota</taxon>
        <taxon>Metazoa</taxon>
        <taxon>Chordata</taxon>
        <taxon>Craniata</taxon>
        <taxon>Vertebrata</taxon>
        <taxon>Euteleostomi</taxon>
        <taxon>Actinopterygii</taxon>
        <taxon>Neopterygii</taxon>
        <taxon>Teleostei</taxon>
        <taxon>Anguilliformes</taxon>
        <taxon>Anguillidae</taxon>
        <taxon>Anguilla</taxon>
    </lineage>
</organism>
<name>A0A0E9PFE7_ANGAN</name>
<reference evidence="1" key="2">
    <citation type="journal article" date="2015" name="Fish Shellfish Immunol.">
        <title>Early steps in the European eel (Anguilla anguilla)-Vibrio vulnificus interaction in the gills: Role of the RtxA13 toxin.</title>
        <authorList>
            <person name="Callol A."/>
            <person name="Pajuelo D."/>
            <person name="Ebbesson L."/>
            <person name="Teles M."/>
            <person name="MacKenzie S."/>
            <person name="Amaro C."/>
        </authorList>
    </citation>
    <scope>NUCLEOTIDE SEQUENCE</scope>
</reference>
<sequence>MPPVLRFCSSSGAATVQPVQRNAATGVTPPMKKYLWNKMKKELELVRT</sequence>
<proteinExistence type="predicted"/>
<reference evidence="1" key="1">
    <citation type="submission" date="2014-11" db="EMBL/GenBank/DDBJ databases">
        <authorList>
            <person name="Amaro Gonzalez C."/>
        </authorList>
    </citation>
    <scope>NUCLEOTIDE SEQUENCE</scope>
</reference>